<sequence length="505" mass="55030">EWPRVFEATLKDITEVPPVPSQYDVLSACVRVGIVDMHDKKCIPLSNVVEMPYKVSDTSPCTYTPVWDALGPNQKRGLLGKVPHTMPGDACLLWEFCLRLSVQPSGRDRKERKRSRGRGRDEDGGVRGDMSKWSTELAFSFGVIKLGGGVKEEDEGEDGEARGESDHSRADASDRSEASRSRSASPSERSDSRSRSRSRSRGRGSRSKGRRGKTKRPSVDFKQGERVSFSKVMEESPTLELLPVPPGALIRPSTAGPTPSMAPARHFARPSLRVPLFGGHASAAVQVHSGLEGEQQSMLKYEASILQKMRKAVTFTNKPCLQVAFSRVSQGRAHRLASLPSPYALLPPGTVRGLSVMQGILSTSVPRVLNPDGRYAVGMSLGSGLRVAPGMRTAMEALDMARPEPPYRRVKHALTPECRPAPFGALCNAYNTAYTQAPTEAKHDPGLFNKTAGSCAPHVHAHGGKDLDSQLRDDEWNLKRTCKPFSVRSICLTVDDFAGESSVGF</sequence>
<keyword evidence="3" id="KW-1185">Reference proteome</keyword>
<name>A0A9K3D1K7_9EUKA</name>
<feature type="compositionally biased region" description="Basic and acidic residues" evidence="1">
    <location>
        <begin position="118"/>
        <end position="129"/>
    </location>
</feature>
<reference evidence="2 3" key="1">
    <citation type="journal article" date="2018" name="PLoS ONE">
        <title>The draft genome of Kipferlia bialata reveals reductive genome evolution in fornicate parasites.</title>
        <authorList>
            <person name="Tanifuji G."/>
            <person name="Takabayashi S."/>
            <person name="Kume K."/>
            <person name="Takagi M."/>
            <person name="Nakayama T."/>
            <person name="Kamikawa R."/>
            <person name="Inagaki Y."/>
            <person name="Hashimoto T."/>
        </authorList>
    </citation>
    <scope>NUCLEOTIDE SEQUENCE [LARGE SCALE GENOMIC DNA]</scope>
    <source>
        <strain evidence="2">NY0173</strain>
    </source>
</reference>
<gene>
    <name evidence="2" type="ORF">KIPB_008992</name>
</gene>
<feature type="compositionally biased region" description="Basic residues" evidence="1">
    <location>
        <begin position="195"/>
        <end position="216"/>
    </location>
</feature>
<evidence type="ECO:0000313" key="2">
    <source>
        <dbReference type="EMBL" id="GIQ87032.1"/>
    </source>
</evidence>
<accession>A0A9K3D1K7</accession>
<dbReference type="AlphaFoldDB" id="A0A9K3D1K7"/>
<evidence type="ECO:0000313" key="3">
    <source>
        <dbReference type="Proteomes" id="UP000265618"/>
    </source>
</evidence>
<proteinExistence type="predicted"/>
<protein>
    <submittedName>
        <fullName evidence="2">Uncharacterized protein</fullName>
    </submittedName>
</protein>
<organism evidence="2 3">
    <name type="scientific">Kipferlia bialata</name>
    <dbReference type="NCBI Taxonomy" id="797122"/>
    <lineage>
        <taxon>Eukaryota</taxon>
        <taxon>Metamonada</taxon>
        <taxon>Carpediemonas-like organisms</taxon>
        <taxon>Kipferlia</taxon>
    </lineage>
</organism>
<feature type="non-terminal residue" evidence="2">
    <location>
        <position position="1"/>
    </location>
</feature>
<dbReference type="EMBL" id="BDIP01002929">
    <property type="protein sequence ID" value="GIQ87032.1"/>
    <property type="molecule type" value="Genomic_DNA"/>
</dbReference>
<feature type="region of interest" description="Disordered" evidence="1">
    <location>
        <begin position="105"/>
        <end position="129"/>
    </location>
</feature>
<evidence type="ECO:0000256" key="1">
    <source>
        <dbReference type="SAM" id="MobiDB-lite"/>
    </source>
</evidence>
<dbReference type="Proteomes" id="UP000265618">
    <property type="component" value="Unassembled WGS sequence"/>
</dbReference>
<feature type="region of interest" description="Disordered" evidence="1">
    <location>
        <begin position="148"/>
        <end position="228"/>
    </location>
</feature>
<feature type="compositionally biased region" description="Basic and acidic residues" evidence="1">
    <location>
        <begin position="159"/>
        <end position="180"/>
    </location>
</feature>
<comment type="caution">
    <text evidence="2">The sequence shown here is derived from an EMBL/GenBank/DDBJ whole genome shotgun (WGS) entry which is preliminary data.</text>
</comment>